<feature type="compositionally biased region" description="Basic and acidic residues" evidence="1">
    <location>
        <begin position="1"/>
        <end position="13"/>
    </location>
</feature>
<evidence type="ECO:0000256" key="1">
    <source>
        <dbReference type="SAM" id="MobiDB-lite"/>
    </source>
</evidence>
<dbReference type="RefSeq" id="XP_039118812.1">
    <property type="nucleotide sequence ID" value="XM_039262878.1"/>
</dbReference>
<dbReference type="Proteomes" id="UP001515500">
    <property type="component" value="Unplaced"/>
</dbReference>
<name>A0AB40AVE3_DIOCR</name>
<sequence length="207" mass="21138">MGEARAHGPSGDRARRRATPACAPPARRWAGGADPTTPAGGRWAATTTSHRGRPATGQPDPASSATGTPGDSASVPASAAQSPPPRSVGPARARQRNGPENFVIGEGSFSPWAQPSAARVTPGAVPRHAGHHPPRRWAGGLLFAAGGRVEPPLPAQHPPAVATGPPDSASSGRTRGLQRRPPPEPACPNGLEKLARAQWPRNFASGV</sequence>
<evidence type="ECO:0000313" key="2">
    <source>
        <dbReference type="Proteomes" id="UP001515500"/>
    </source>
</evidence>
<proteinExistence type="predicted"/>
<protein>
    <submittedName>
        <fullName evidence="3">Translation initiation factor IF-2-like</fullName>
    </submittedName>
</protein>
<organism evidence="2 3">
    <name type="scientific">Dioscorea cayennensis subsp. rotundata</name>
    <name type="common">White Guinea yam</name>
    <name type="synonym">Dioscorea rotundata</name>
    <dbReference type="NCBI Taxonomy" id="55577"/>
    <lineage>
        <taxon>Eukaryota</taxon>
        <taxon>Viridiplantae</taxon>
        <taxon>Streptophyta</taxon>
        <taxon>Embryophyta</taxon>
        <taxon>Tracheophyta</taxon>
        <taxon>Spermatophyta</taxon>
        <taxon>Magnoliopsida</taxon>
        <taxon>Liliopsida</taxon>
        <taxon>Dioscoreales</taxon>
        <taxon>Dioscoreaceae</taxon>
        <taxon>Dioscorea</taxon>
    </lineage>
</organism>
<gene>
    <name evidence="3" type="primary">LOC120254875</name>
</gene>
<dbReference type="GeneID" id="120254875"/>
<feature type="region of interest" description="Disordered" evidence="1">
    <location>
        <begin position="1"/>
        <end position="207"/>
    </location>
</feature>
<dbReference type="AlphaFoldDB" id="A0AB40AVE3"/>
<accession>A0AB40AVE3</accession>
<feature type="compositionally biased region" description="Polar residues" evidence="1">
    <location>
        <begin position="61"/>
        <end position="71"/>
    </location>
</feature>
<reference evidence="3" key="1">
    <citation type="submission" date="2025-08" db="UniProtKB">
        <authorList>
            <consortium name="RefSeq"/>
        </authorList>
    </citation>
    <scope>IDENTIFICATION</scope>
</reference>
<keyword evidence="2" id="KW-1185">Reference proteome</keyword>
<feature type="compositionally biased region" description="Low complexity" evidence="1">
    <location>
        <begin position="19"/>
        <end position="41"/>
    </location>
</feature>
<feature type="compositionally biased region" description="Low complexity" evidence="1">
    <location>
        <begin position="72"/>
        <end position="81"/>
    </location>
</feature>
<evidence type="ECO:0000313" key="3">
    <source>
        <dbReference type="RefSeq" id="XP_039118812.1"/>
    </source>
</evidence>